<dbReference type="Proteomes" id="UP000319424">
    <property type="component" value="Unassembled WGS sequence"/>
</dbReference>
<dbReference type="EMBL" id="VJXW01000002">
    <property type="protein sequence ID" value="TRW28187.1"/>
    <property type="molecule type" value="Genomic_DNA"/>
</dbReference>
<evidence type="ECO:0000313" key="1">
    <source>
        <dbReference type="EMBL" id="TRW28187.1"/>
    </source>
</evidence>
<reference evidence="1 2" key="1">
    <citation type="submission" date="2019-07" db="EMBL/GenBank/DDBJ databases">
        <title>Criibacterium bergeronii gen. nov., sp. nov. isolated from human clinical samples.</title>
        <authorList>
            <person name="Maheux A.F."/>
            <person name="Boudreau D.K."/>
            <person name="Berube E."/>
            <person name="Brodeur S."/>
            <person name="Bernard K.A."/>
            <person name="Abed J.Y."/>
            <person name="Ducrey E."/>
            <person name="Guay E.F."/>
            <person name="Raymond F."/>
            <person name="Corbeil J."/>
            <person name="Domingo M.-C."/>
            <person name="Roy P.H."/>
            <person name="Boissinot M."/>
            <person name="Tocheva E.I."/>
            <person name="Omar R.F."/>
        </authorList>
    </citation>
    <scope>NUCLEOTIDE SEQUENCE [LARGE SCALE GENOMIC DNA]</scope>
    <source>
        <strain evidence="1 2">CCRI-24246</strain>
    </source>
</reference>
<protein>
    <submittedName>
        <fullName evidence="1">Uncharacterized protein</fullName>
    </submittedName>
</protein>
<sequence length="88" mass="10462">MDYGFKIIAKVKDNLSQEEKVKILEKINDLKNKLDIYQLDDITYIRLRKNNRDLGAACLFYIQLEKVKGDFSKLEYHDYINDEMEIAV</sequence>
<evidence type="ECO:0000313" key="2">
    <source>
        <dbReference type="Proteomes" id="UP000319424"/>
    </source>
</evidence>
<name>A0A552VCH7_9FIRM</name>
<proteinExistence type="predicted"/>
<accession>A0A552VCH7</accession>
<dbReference type="OrthoDB" id="1760104at2"/>
<comment type="caution">
    <text evidence="1">The sequence shown here is derived from an EMBL/GenBank/DDBJ whole genome shotgun (WGS) entry which is preliminary data.</text>
</comment>
<gene>
    <name evidence="1" type="ORF">FL857_01600</name>
</gene>
<dbReference type="AlphaFoldDB" id="A0A552VCH7"/>
<dbReference type="RefSeq" id="WP_144015480.1">
    <property type="nucleotide sequence ID" value="NZ_VJXW01000002.1"/>
</dbReference>
<organism evidence="1 2">
    <name type="scientific">Criibacterium bergeronii</name>
    <dbReference type="NCBI Taxonomy" id="1871336"/>
    <lineage>
        <taxon>Bacteria</taxon>
        <taxon>Bacillati</taxon>
        <taxon>Bacillota</taxon>
        <taxon>Clostridia</taxon>
        <taxon>Peptostreptococcales</taxon>
        <taxon>Filifactoraceae</taxon>
        <taxon>Criibacterium</taxon>
    </lineage>
</organism>